<feature type="region of interest" description="Disordered" evidence="1">
    <location>
        <begin position="1"/>
        <end position="30"/>
    </location>
</feature>
<reference evidence="2 3" key="1">
    <citation type="submission" date="2020-10" db="EMBL/GenBank/DDBJ databases">
        <title>Complete genome sequence of Paludibaculum fermentans P105T, a facultatively anaerobic acidobacterium capable of dissimilatory Fe(III) reduction.</title>
        <authorList>
            <person name="Dedysh S.N."/>
            <person name="Beletsky A.V."/>
            <person name="Kulichevskaya I.S."/>
            <person name="Mardanov A.V."/>
            <person name="Ravin N.V."/>
        </authorList>
    </citation>
    <scope>NUCLEOTIDE SEQUENCE [LARGE SCALE GENOMIC DNA]</scope>
    <source>
        <strain evidence="2 3">P105</strain>
    </source>
</reference>
<proteinExistence type="predicted"/>
<gene>
    <name evidence="2" type="ORF">IRI77_23530</name>
</gene>
<evidence type="ECO:0000313" key="3">
    <source>
        <dbReference type="Proteomes" id="UP000593892"/>
    </source>
</evidence>
<dbReference type="RefSeq" id="WP_194447448.1">
    <property type="nucleotide sequence ID" value="NZ_CP063849.1"/>
</dbReference>
<feature type="compositionally biased region" description="Polar residues" evidence="1">
    <location>
        <begin position="7"/>
        <end position="17"/>
    </location>
</feature>
<evidence type="ECO:0000313" key="2">
    <source>
        <dbReference type="EMBL" id="QOY85779.1"/>
    </source>
</evidence>
<dbReference type="EMBL" id="CP063849">
    <property type="protein sequence ID" value="QOY85779.1"/>
    <property type="molecule type" value="Genomic_DNA"/>
</dbReference>
<dbReference type="KEGG" id="pfer:IRI77_23530"/>
<keyword evidence="3" id="KW-1185">Reference proteome</keyword>
<dbReference type="AlphaFoldDB" id="A0A7S7SI77"/>
<name>A0A7S7SI77_PALFE</name>
<dbReference type="Proteomes" id="UP000593892">
    <property type="component" value="Chromosome"/>
</dbReference>
<organism evidence="2 3">
    <name type="scientific">Paludibaculum fermentans</name>
    <dbReference type="NCBI Taxonomy" id="1473598"/>
    <lineage>
        <taxon>Bacteria</taxon>
        <taxon>Pseudomonadati</taxon>
        <taxon>Acidobacteriota</taxon>
        <taxon>Terriglobia</taxon>
        <taxon>Bryobacterales</taxon>
        <taxon>Bryobacteraceae</taxon>
        <taxon>Paludibaculum</taxon>
    </lineage>
</organism>
<accession>A0A7S7SI77</accession>
<protein>
    <submittedName>
        <fullName evidence="2">Uncharacterized protein</fullName>
    </submittedName>
</protein>
<evidence type="ECO:0000256" key="1">
    <source>
        <dbReference type="SAM" id="MobiDB-lite"/>
    </source>
</evidence>
<sequence length="271" mass="28767">MKALPPTENTITASPRTPTGLRAASGTQNPGKFTFVGPSDMVFPHLATGGGWETTLVLVNLTNTAVTFGQAFFDTSGQPLTVTFQSIPDGQQLTTSSAQGTLNPGASFNIKLVDQGTGLKTGWSVISYDATGARLGGYAIFKQSIAGSPDFEALVPLSAYDDYVFIMPYDNTNGYVTSMALLNPGANLDSQVYVTLLDTEGNTVSTDTIPLAKGQQLAFSIPERFPDTQGKVGSILFESSTTRLSALGFRFNPQHAFATIPVLNWSGMFPQ</sequence>